<gene>
    <name evidence="19" type="ORF">C7M84_018867</name>
</gene>
<evidence type="ECO:0000256" key="17">
    <source>
        <dbReference type="ARBA" id="ARBA00047273"/>
    </source>
</evidence>
<dbReference type="InterPro" id="IPR045130">
    <property type="entry name" value="OFUT2-like"/>
</dbReference>
<evidence type="ECO:0000256" key="4">
    <source>
        <dbReference type="ARBA" id="ARBA00012196"/>
    </source>
</evidence>
<keyword evidence="7" id="KW-0732">Signal</keyword>
<dbReference type="OrthoDB" id="422368at2759"/>
<comment type="subcellular location">
    <subcellularLocation>
        <location evidence="1">Endoplasmic reticulum</location>
    </subcellularLocation>
    <subcellularLocation>
        <location evidence="2">Golgi apparatus</location>
    </subcellularLocation>
</comment>
<keyword evidence="10" id="KW-1015">Disulfide bond</keyword>
<dbReference type="GO" id="GO:0005783">
    <property type="term" value="C:endoplasmic reticulum"/>
    <property type="evidence" value="ECO:0007669"/>
    <property type="project" value="UniProtKB-SubCell"/>
</dbReference>
<comment type="caution">
    <text evidence="19">The sequence shown here is derived from an EMBL/GenBank/DDBJ whole genome shotgun (WGS) entry which is preliminary data.</text>
</comment>
<evidence type="ECO:0000256" key="15">
    <source>
        <dbReference type="ARBA" id="ARBA00026232"/>
    </source>
</evidence>
<evidence type="ECO:0000256" key="1">
    <source>
        <dbReference type="ARBA" id="ARBA00004240"/>
    </source>
</evidence>
<keyword evidence="5 19" id="KW-0328">Glycosyltransferase</keyword>
<dbReference type="InterPro" id="IPR019378">
    <property type="entry name" value="GDP-Fuc_O-FucTrfase"/>
</dbReference>
<keyword evidence="20" id="KW-1185">Reference proteome</keyword>
<dbReference type="Gene3D" id="3.40.50.11350">
    <property type="match status" value="1"/>
</dbReference>
<dbReference type="Pfam" id="PF10250">
    <property type="entry name" value="O-FucT"/>
    <property type="match status" value="1"/>
</dbReference>
<dbReference type="STRING" id="6689.A0A423SGF1"/>
<evidence type="ECO:0000256" key="7">
    <source>
        <dbReference type="ARBA" id="ARBA00022729"/>
    </source>
</evidence>
<dbReference type="Proteomes" id="UP000283509">
    <property type="component" value="Unassembled WGS sequence"/>
</dbReference>
<evidence type="ECO:0000256" key="13">
    <source>
        <dbReference type="ARBA" id="ARBA00023277"/>
    </source>
</evidence>
<sequence length="191" mass="22218">MRFANHLMSEAARFRAEYLHSDDINDKTVVTDDWRDFKPKHGAALGGPYLSVHLRRRDFIYARGDEIPSLKKAAQQMKALLKAQELQDVYIATDAPLEEYVELEDLMKPYKVHRYKPSPEFFDQWGDGGIAIIDQIICAHARYFTGSYESTFSFRIQEEREIMGFPVETTFNRLCGKKAKCEQPAKWKIVF</sequence>
<keyword evidence="6 19" id="KW-0808">Transferase</keyword>
<evidence type="ECO:0000256" key="12">
    <source>
        <dbReference type="ARBA" id="ARBA00023253"/>
    </source>
</evidence>
<comment type="catalytic activity">
    <reaction evidence="18">
        <text>L-seryl-[protein] + GDP-beta-L-fucose = 3-O-(alpha-L-fucosyl)-L-seryl-[protein] + GDP + H(+)</text>
        <dbReference type="Rhea" id="RHEA:63644"/>
        <dbReference type="Rhea" id="RHEA-COMP:9863"/>
        <dbReference type="Rhea" id="RHEA-COMP:17914"/>
        <dbReference type="ChEBI" id="CHEBI:15378"/>
        <dbReference type="ChEBI" id="CHEBI:29999"/>
        <dbReference type="ChEBI" id="CHEBI:57273"/>
        <dbReference type="ChEBI" id="CHEBI:58189"/>
        <dbReference type="ChEBI" id="CHEBI:189632"/>
        <dbReference type="EC" id="2.4.1.221"/>
    </reaction>
    <physiologicalReaction direction="left-to-right" evidence="18">
        <dbReference type="Rhea" id="RHEA:63645"/>
    </physiologicalReaction>
</comment>
<keyword evidence="9" id="KW-0333">Golgi apparatus</keyword>
<reference evidence="19 20" key="1">
    <citation type="submission" date="2018-04" db="EMBL/GenBank/DDBJ databases">
        <authorList>
            <person name="Zhang X."/>
            <person name="Yuan J."/>
            <person name="Li F."/>
            <person name="Xiang J."/>
        </authorList>
    </citation>
    <scope>NUCLEOTIDE SEQUENCE [LARGE SCALE GENOMIC DNA]</scope>
    <source>
        <tissue evidence="19">Muscle</tissue>
    </source>
</reference>
<dbReference type="PANTHER" id="PTHR13398">
    <property type="entry name" value="GDP-FUCOSE PROTEIN O-FUCOSYLTRANSFERASE 2"/>
    <property type="match status" value="1"/>
</dbReference>
<evidence type="ECO:0000256" key="10">
    <source>
        <dbReference type="ARBA" id="ARBA00023157"/>
    </source>
</evidence>
<comment type="catalytic activity">
    <reaction evidence="17">
        <text>L-threonyl-[protein] + GDP-beta-L-fucose = 3-O-(alpha-L-fucosyl)-L-threonyl-[protein] + GDP + H(+)</text>
        <dbReference type="Rhea" id="RHEA:70491"/>
        <dbReference type="Rhea" id="RHEA-COMP:11060"/>
        <dbReference type="Rhea" id="RHEA-COMP:17915"/>
        <dbReference type="ChEBI" id="CHEBI:15378"/>
        <dbReference type="ChEBI" id="CHEBI:30013"/>
        <dbReference type="ChEBI" id="CHEBI:57273"/>
        <dbReference type="ChEBI" id="CHEBI:58189"/>
        <dbReference type="ChEBI" id="CHEBI:189631"/>
        <dbReference type="EC" id="2.4.1.221"/>
    </reaction>
    <physiologicalReaction direction="left-to-right" evidence="17">
        <dbReference type="Rhea" id="RHEA:70492"/>
    </physiologicalReaction>
</comment>
<dbReference type="GO" id="GO:0046922">
    <property type="term" value="F:peptide-O-fucosyltransferase activity"/>
    <property type="evidence" value="ECO:0007669"/>
    <property type="project" value="UniProtKB-EC"/>
</dbReference>
<evidence type="ECO:0000256" key="14">
    <source>
        <dbReference type="ARBA" id="ARBA00025803"/>
    </source>
</evidence>
<evidence type="ECO:0000256" key="8">
    <source>
        <dbReference type="ARBA" id="ARBA00022824"/>
    </source>
</evidence>
<comment type="pathway">
    <text evidence="3">Protein modification; protein glycosylation.</text>
</comment>
<protein>
    <recommendedName>
        <fullName evidence="15">GDP-fucose protein O-fucosyltransferase 2</fullName>
        <ecNumber evidence="4">2.4.1.221</ecNumber>
    </recommendedName>
    <alternativeName>
        <fullName evidence="16">Peptide-O-fucosyltransferase 2</fullName>
    </alternativeName>
</protein>
<evidence type="ECO:0000256" key="16">
    <source>
        <dbReference type="ARBA" id="ARBA00033083"/>
    </source>
</evidence>
<keyword evidence="13" id="KW-0119">Carbohydrate metabolism</keyword>
<reference evidence="19 20" key="2">
    <citation type="submission" date="2019-01" db="EMBL/GenBank/DDBJ databases">
        <title>The decoding of complex shrimp genome reveals the adaptation for benthos swimmer, frequently molting mechanism and breeding impact on genome.</title>
        <authorList>
            <person name="Sun Y."/>
            <person name="Gao Y."/>
            <person name="Yu Y."/>
        </authorList>
    </citation>
    <scope>NUCLEOTIDE SEQUENCE [LARGE SCALE GENOMIC DNA]</scope>
    <source>
        <tissue evidence="19">Muscle</tissue>
    </source>
</reference>
<evidence type="ECO:0000313" key="19">
    <source>
        <dbReference type="EMBL" id="ROT63261.1"/>
    </source>
</evidence>
<name>A0A423SGF1_PENVA</name>
<dbReference type="FunFam" id="3.40.50.11350:FF:000002">
    <property type="entry name" value="GDP-fucose protein O-fucosyltransferase 2"/>
    <property type="match status" value="1"/>
</dbReference>
<organism evidence="19 20">
    <name type="scientific">Penaeus vannamei</name>
    <name type="common">Whiteleg shrimp</name>
    <name type="synonym">Litopenaeus vannamei</name>
    <dbReference type="NCBI Taxonomy" id="6689"/>
    <lineage>
        <taxon>Eukaryota</taxon>
        <taxon>Metazoa</taxon>
        <taxon>Ecdysozoa</taxon>
        <taxon>Arthropoda</taxon>
        <taxon>Crustacea</taxon>
        <taxon>Multicrustacea</taxon>
        <taxon>Malacostraca</taxon>
        <taxon>Eumalacostraca</taxon>
        <taxon>Eucarida</taxon>
        <taxon>Decapoda</taxon>
        <taxon>Dendrobranchiata</taxon>
        <taxon>Penaeoidea</taxon>
        <taxon>Penaeidae</taxon>
        <taxon>Penaeus</taxon>
    </lineage>
</organism>
<dbReference type="EMBL" id="QCYY01003466">
    <property type="protein sequence ID" value="ROT63261.1"/>
    <property type="molecule type" value="Genomic_DNA"/>
</dbReference>
<keyword evidence="11" id="KW-0325">Glycoprotein</keyword>
<evidence type="ECO:0000256" key="18">
    <source>
        <dbReference type="ARBA" id="ARBA00048647"/>
    </source>
</evidence>
<keyword evidence="12" id="KW-0294">Fucose metabolism</keyword>
<keyword evidence="8" id="KW-0256">Endoplasmic reticulum</keyword>
<evidence type="ECO:0000256" key="2">
    <source>
        <dbReference type="ARBA" id="ARBA00004555"/>
    </source>
</evidence>
<dbReference type="GO" id="GO:0005794">
    <property type="term" value="C:Golgi apparatus"/>
    <property type="evidence" value="ECO:0007669"/>
    <property type="project" value="UniProtKB-SubCell"/>
</dbReference>
<evidence type="ECO:0000313" key="20">
    <source>
        <dbReference type="Proteomes" id="UP000283509"/>
    </source>
</evidence>
<dbReference type="AlphaFoldDB" id="A0A423SGF1"/>
<evidence type="ECO:0000256" key="5">
    <source>
        <dbReference type="ARBA" id="ARBA00022676"/>
    </source>
</evidence>
<comment type="similarity">
    <text evidence="14">Belongs to the glycosyltransferase 68 family.</text>
</comment>
<accession>A0A423SGF1</accession>
<evidence type="ECO:0000256" key="3">
    <source>
        <dbReference type="ARBA" id="ARBA00004922"/>
    </source>
</evidence>
<evidence type="ECO:0000256" key="11">
    <source>
        <dbReference type="ARBA" id="ARBA00023180"/>
    </source>
</evidence>
<proteinExistence type="inferred from homology"/>
<dbReference type="EC" id="2.4.1.221" evidence="4"/>
<dbReference type="GO" id="GO:0006004">
    <property type="term" value="P:fucose metabolic process"/>
    <property type="evidence" value="ECO:0007669"/>
    <property type="project" value="UniProtKB-KW"/>
</dbReference>
<dbReference type="PANTHER" id="PTHR13398:SF0">
    <property type="entry name" value="GDP-FUCOSE PROTEIN O-FUCOSYLTRANSFERASE 2"/>
    <property type="match status" value="1"/>
</dbReference>
<evidence type="ECO:0000256" key="9">
    <source>
        <dbReference type="ARBA" id="ARBA00023034"/>
    </source>
</evidence>
<evidence type="ECO:0000256" key="6">
    <source>
        <dbReference type="ARBA" id="ARBA00022679"/>
    </source>
</evidence>